<dbReference type="InterPro" id="IPR002133">
    <property type="entry name" value="S-AdoMet_synthetase"/>
</dbReference>
<evidence type="ECO:0000256" key="11">
    <source>
        <dbReference type="ARBA" id="ARBA00022842"/>
    </source>
</evidence>
<name>A0A1I3WK64_9HYPH</name>
<dbReference type="EC" id="2.5.1.6" evidence="5 13"/>
<evidence type="ECO:0000256" key="3">
    <source>
        <dbReference type="ARBA" id="ARBA00005224"/>
    </source>
</evidence>
<evidence type="ECO:0000259" key="16">
    <source>
        <dbReference type="Pfam" id="PF00438"/>
    </source>
</evidence>
<evidence type="ECO:0000256" key="1">
    <source>
        <dbReference type="ARBA" id="ARBA00001946"/>
    </source>
</evidence>
<dbReference type="AlphaFoldDB" id="A0A1I3WK64"/>
<keyword evidence="10" id="KW-0067">ATP-binding</keyword>
<evidence type="ECO:0000313" key="19">
    <source>
        <dbReference type="EMBL" id="SFK06856.1"/>
    </source>
</evidence>
<dbReference type="SUPFAM" id="SSF55973">
    <property type="entry name" value="S-adenosylmethionine synthetase"/>
    <property type="match status" value="3"/>
</dbReference>
<evidence type="ECO:0000256" key="8">
    <source>
        <dbReference type="ARBA" id="ARBA00022723"/>
    </source>
</evidence>
<dbReference type="GO" id="GO:0005524">
    <property type="term" value="F:ATP binding"/>
    <property type="evidence" value="ECO:0007669"/>
    <property type="project" value="UniProtKB-KW"/>
</dbReference>
<keyword evidence="8 14" id="KW-0479">Metal-binding</keyword>
<dbReference type="EMBL" id="FOSL01000002">
    <property type="protein sequence ID" value="SFK06856.1"/>
    <property type="molecule type" value="Genomic_DNA"/>
</dbReference>
<sequence length="427" mass="46156">MARQNYLFTSESVSEGHPDKVCDRISDEIVDLVYREAKKSGMNPWDVRVACETLATTNRVVIAGEVRVPDTLLKKAKDGSILTDAGDFPIINPAKFKSVARKAIRAIGYEQSGFHWKTAKIDVLLHGQSADIAQGVDNAADKQGEEGAGDQGIMFGYACNETPDLMPAPIYYSHKVLELLAAARHEGKGEAGKLGPDAKSQVTVRYENGKAAEVTQIVLSTQHMDESWDSKKVRKVVEPYIREALGDLKIANDCNWYINPTGKFVIGGPDGDAGLTGRKIIVDTYGGAAPHGGGAFSGKDTTKVDRSAAYAARYLAKNVVAAKLADRCTIQLSYAIGVAQPLSVYVDLHGTGKVDEAVLEDSLREVMDLSPSGIRRHLDLNKPIYAKTTAYGHFGRKAGRDGSFSWEKTDLIKALKDAVASREKAAA</sequence>
<dbReference type="InterPro" id="IPR022631">
    <property type="entry name" value="ADOMET_SYNTHASE_CS"/>
</dbReference>
<comment type="cofactor">
    <cofactor evidence="1">
        <name>Mg(2+)</name>
        <dbReference type="ChEBI" id="CHEBI:18420"/>
    </cofactor>
</comment>
<evidence type="ECO:0000256" key="7">
    <source>
        <dbReference type="ARBA" id="ARBA00022679"/>
    </source>
</evidence>
<evidence type="ECO:0000259" key="18">
    <source>
        <dbReference type="Pfam" id="PF02773"/>
    </source>
</evidence>
<dbReference type="CDD" id="cd18079">
    <property type="entry name" value="S-AdoMet_synt"/>
    <property type="match status" value="1"/>
</dbReference>
<feature type="domain" description="S-adenosylmethionine synthetase C-terminal" evidence="18">
    <location>
        <begin position="266"/>
        <end position="408"/>
    </location>
</feature>
<keyword evidence="9" id="KW-0547">Nucleotide-binding</keyword>
<comment type="pathway">
    <text evidence="3">Amino-acid biosynthesis; S-adenosyl-L-methionine biosynthesis; S-adenosyl-L-methionine from L-methionine: step 1/1.</text>
</comment>
<evidence type="ECO:0000256" key="14">
    <source>
        <dbReference type="RuleBase" id="RU000542"/>
    </source>
</evidence>
<evidence type="ECO:0000259" key="17">
    <source>
        <dbReference type="Pfam" id="PF02772"/>
    </source>
</evidence>
<evidence type="ECO:0000256" key="10">
    <source>
        <dbReference type="ARBA" id="ARBA00022840"/>
    </source>
</evidence>
<dbReference type="RefSeq" id="WP_149758822.1">
    <property type="nucleotide sequence ID" value="NZ_BSPE01000028.1"/>
</dbReference>
<dbReference type="PROSITE" id="PS00377">
    <property type="entry name" value="ADOMET_SYNTHASE_2"/>
    <property type="match status" value="1"/>
</dbReference>
<dbReference type="Proteomes" id="UP000323300">
    <property type="component" value="Unassembled WGS sequence"/>
</dbReference>
<dbReference type="NCBIfam" id="TIGR01034">
    <property type="entry name" value="metK"/>
    <property type="match status" value="1"/>
</dbReference>
<dbReference type="GO" id="GO:0004478">
    <property type="term" value="F:methionine adenosyltransferase activity"/>
    <property type="evidence" value="ECO:0007669"/>
    <property type="project" value="UniProtKB-UniRule"/>
</dbReference>
<comment type="similarity">
    <text evidence="4 15">Belongs to the AdoMet synthase family.</text>
</comment>
<evidence type="ECO:0000313" key="20">
    <source>
        <dbReference type="Proteomes" id="UP000323300"/>
    </source>
</evidence>
<keyword evidence="7 19" id="KW-0808">Transferase</keyword>
<dbReference type="Pfam" id="PF02773">
    <property type="entry name" value="S-AdoMet_synt_C"/>
    <property type="match status" value="1"/>
</dbReference>
<dbReference type="PIRSF" id="PIRSF000497">
    <property type="entry name" value="MAT"/>
    <property type="match status" value="1"/>
</dbReference>
<protein>
    <recommendedName>
        <fullName evidence="5 13">Methionine adenosyltransferase</fullName>
        <ecNumber evidence="5 13">2.5.1.6</ecNumber>
    </recommendedName>
</protein>
<evidence type="ECO:0000256" key="4">
    <source>
        <dbReference type="ARBA" id="ARBA00009685"/>
    </source>
</evidence>
<proteinExistence type="inferred from homology"/>
<feature type="domain" description="S-adenosylmethionine synthetase N-terminal" evidence="16">
    <location>
        <begin position="5"/>
        <end position="130"/>
    </location>
</feature>
<dbReference type="InterPro" id="IPR022636">
    <property type="entry name" value="S-AdoMet_synthetase_sfam"/>
</dbReference>
<evidence type="ECO:0000256" key="2">
    <source>
        <dbReference type="ARBA" id="ARBA00001958"/>
    </source>
</evidence>
<keyword evidence="11 14" id="KW-0460">Magnesium</keyword>
<dbReference type="PANTHER" id="PTHR11964">
    <property type="entry name" value="S-ADENOSYLMETHIONINE SYNTHETASE"/>
    <property type="match status" value="1"/>
</dbReference>
<dbReference type="UniPathway" id="UPA00315">
    <property type="reaction ID" value="UER00080"/>
</dbReference>
<keyword evidence="12 14" id="KW-0630">Potassium</keyword>
<dbReference type="Pfam" id="PF00438">
    <property type="entry name" value="S-AdoMet_synt_N"/>
    <property type="match status" value="1"/>
</dbReference>
<evidence type="ECO:0000256" key="5">
    <source>
        <dbReference type="ARBA" id="ARBA00012828"/>
    </source>
</evidence>
<evidence type="ECO:0000256" key="9">
    <source>
        <dbReference type="ARBA" id="ARBA00022741"/>
    </source>
</evidence>
<evidence type="ECO:0000256" key="12">
    <source>
        <dbReference type="ARBA" id="ARBA00022958"/>
    </source>
</evidence>
<comment type="subcellular location">
    <subcellularLocation>
        <location evidence="14">Cytoplasm</location>
    </subcellularLocation>
</comment>
<evidence type="ECO:0000256" key="6">
    <source>
        <dbReference type="ARBA" id="ARBA00022563"/>
    </source>
</evidence>
<evidence type="ECO:0000256" key="13">
    <source>
        <dbReference type="NCBIfam" id="TIGR01034"/>
    </source>
</evidence>
<dbReference type="GO" id="GO:0006730">
    <property type="term" value="P:one-carbon metabolic process"/>
    <property type="evidence" value="ECO:0007669"/>
    <property type="project" value="UniProtKB-KW"/>
</dbReference>
<dbReference type="OrthoDB" id="9801686at2"/>
<gene>
    <name evidence="19" type="ORF">SAMN04488498_102222</name>
</gene>
<dbReference type="GO" id="GO:0046872">
    <property type="term" value="F:metal ion binding"/>
    <property type="evidence" value="ECO:0007669"/>
    <property type="project" value="UniProtKB-KW"/>
</dbReference>
<dbReference type="GO" id="GO:0006556">
    <property type="term" value="P:S-adenosylmethionine biosynthetic process"/>
    <property type="evidence" value="ECO:0007669"/>
    <property type="project" value="UniProtKB-UniRule"/>
</dbReference>
<reference evidence="19 20" key="1">
    <citation type="submission" date="2016-10" db="EMBL/GenBank/DDBJ databases">
        <authorList>
            <person name="Varghese N."/>
            <person name="Submissions S."/>
        </authorList>
    </citation>
    <scope>NUCLEOTIDE SEQUENCE [LARGE SCALE GENOMIC DNA]</scope>
    <source>
        <strain evidence="19 20">DSM 21822</strain>
    </source>
</reference>
<organism evidence="19 20">
    <name type="scientific">Neomesorhizobium albiziae</name>
    <dbReference type="NCBI Taxonomy" id="335020"/>
    <lineage>
        <taxon>Bacteria</taxon>
        <taxon>Pseudomonadati</taxon>
        <taxon>Pseudomonadota</taxon>
        <taxon>Alphaproteobacteria</taxon>
        <taxon>Hyphomicrobiales</taxon>
        <taxon>Phyllobacteriaceae</taxon>
        <taxon>Neomesorhizobium</taxon>
    </lineage>
</organism>
<dbReference type="InterPro" id="IPR022629">
    <property type="entry name" value="S-AdoMet_synt_central"/>
</dbReference>
<dbReference type="GO" id="GO:0005737">
    <property type="term" value="C:cytoplasm"/>
    <property type="evidence" value="ECO:0007669"/>
    <property type="project" value="UniProtKB-SubCell"/>
</dbReference>
<dbReference type="Pfam" id="PF02772">
    <property type="entry name" value="S-AdoMet_synt_M"/>
    <property type="match status" value="1"/>
</dbReference>
<keyword evidence="20" id="KW-1185">Reference proteome</keyword>
<comment type="cofactor">
    <cofactor evidence="2">
        <name>K(+)</name>
        <dbReference type="ChEBI" id="CHEBI:29103"/>
    </cofactor>
</comment>
<accession>A0A1I3WK64</accession>
<comment type="subunit">
    <text evidence="14">Homotetramer.</text>
</comment>
<feature type="domain" description="S-adenosylmethionine synthetase central" evidence="17">
    <location>
        <begin position="145"/>
        <end position="264"/>
    </location>
</feature>
<dbReference type="InterPro" id="IPR022628">
    <property type="entry name" value="S-AdoMet_synt_N"/>
</dbReference>
<keyword evidence="6" id="KW-0554">One-carbon metabolism</keyword>
<dbReference type="Gene3D" id="3.30.300.10">
    <property type="match status" value="3"/>
</dbReference>
<dbReference type="InterPro" id="IPR022630">
    <property type="entry name" value="S-AdoMet_synt_C"/>
</dbReference>
<dbReference type="PROSITE" id="PS00376">
    <property type="entry name" value="ADOMET_SYNTHASE_1"/>
    <property type="match status" value="1"/>
</dbReference>
<evidence type="ECO:0000256" key="15">
    <source>
        <dbReference type="RuleBase" id="RU004462"/>
    </source>
</evidence>